<comment type="similarity">
    <text evidence="6">Belongs to the UTP23/FCF1 family. UTP23 subfamily.</text>
</comment>
<gene>
    <name evidence="10" type="ORF">K431DRAFT_289510</name>
</gene>
<dbReference type="InterPro" id="IPR006984">
    <property type="entry name" value="Fcf1/UTP23"/>
</dbReference>
<evidence type="ECO:0000256" key="8">
    <source>
        <dbReference type="SAM" id="MobiDB-lite"/>
    </source>
</evidence>
<dbReference type="Pfam" id="PF04900">
    <property type="entry name" value="Fcf1"/>
    <property type="match status" value="1"/>
</dbReference>
<evidence type="ECO:0000313" key="10">
    <source>
        <dbReference type="EMBL" id="KAF2716321.1"/>
    </source>
</evidence>
<dbReference type="Pfam" id="PF24779">
    <property type="entry name" value="UTP23_sensor"/>
    <property type="match status" value="1"/>
</dbReference>
<feature type="domain" description="UTP23 sensor motif region" evidence="9">
    <location>
        <begin position="222"/>
        <end position="240"/>
    </location>
</feature>
<dbReference type="GO" id="GO:0032040">
    <property type="term" value="C:small-subunit processome"/>
    <property type="evidence" value="ECO:0007669"/>
    <property type="project" value="InterPro"/>
</dbReference>
<dbReference type="GO" id="GO:0006364">
    <property type="term" value="P:rRNA processing"/>
    <property type="evidence" value="ECO:0007669"/>
    <property type="project" value="UniProtKB-KW"/>
</dbReference>
<keyword evidence="3" id="KW-0698">rRNA processing</keyword>
<keyword evidence="2" id="KW-0690">Ribosome biogenesis</keyword>
<evidence type="ECO:0000256" key="5">
    <source>
        <dbReference type="ARBA" id="ARBA00037300"/>
    </source>
</evidence>
<sequence length="321" mass="36025">MRAKRSKQYRKLMNQYAITFGFREPYQVLIDSGIIIAAARYKMRLGHLLQNTLHGDIKPMITQCCIRHLYNHPAETDAEKILRDEWIGVAKSAERRRCGHHELENPLSELECVMSCVDPKDNKSNKHKYIVASEDVRLRQALREVAGVPLIYINRSVMILEPMAGRSEDVRNREESGKMKVGFTNVRAGKRKREEADGEDDPESHVSEMHNGVDGSVPKKVKKARGPKGPNPLSVKKPKKENTQAQPRREPNSRGKTLQESIPHKHVKSEGSTVSGAHPGVESSNTSVKRKRKRKHSDEALGHISDGADGQLTGTHDDGSN</sequence>
<dbReference type="FunFam" id="3.40.50.1010:FF:000006">
    <property type="entry name" value="rRNA-processing protein UTP23 homolog"/>
    <property type="match status" value="1"/>
</dbReference>
<dbReference type="InterPro" id="IPR057776">
    <property type="entry name" value="UTP23_sensor"/>
</dbReference>
<evidence type="ECO:0000256" key="6">
    <source>
        <dbReference type="ARBA" id="ARBA00038503"/>
    </source>
</evidence>
<keyword evidence="4" id="KW-0539">Nucleus</keyword>
<evidence type="ECO:0000256" key="7">
    <source>
        <dbReference type="ARBA" id="ARBA00076388"/>
    </source>
</evidence>
<dbReference type="InterPro" id="IPR029060">
    <property type="entry name" value="PIN-like_dom_sf"/>
</dbReference>
<evidence type="ECO:0000256" key="4">
    <source>
        <dbReference type="ARBA" id="ARBA00023242"/>
    </source>
</evidence>
<dbReference type="Proteomes" id="UP000799441">
    <property type="component" value="Unassembled WGS sequence"/>
</dbReference>
<comment type="subcellular location">
    <subcellularLocation>
        <location evidence="1">Nucleus</location>
        <location evidence="1">Nucleolus</location>
    </subcellularLocation>
</comment>
<comment type="function">
    <text evidence="5">Involved in rRNA-processing and ribosome biogenesis.</text>
</comment>
<proteinExistence type="inferred from homology"/>
<dbReference type="SUPFAM" id="SSF88723">
    <property type="entry name" value="PIN domain-like"/>
    <property type="match status" value="1"/>
</dbReference>
<reference evidence="10" key="1">
    <citation type="journal article" date="2020" name="Stud. Mycol.">
        <title>101 Dothideomycetes genomes: a test case for predicting lifestyles and emergence of pathogens.</title>
        <authorList>
            <person name="Haridas S."/>
            <person name="Albert R."/>
            <person name="Binder M."/>
            <person name="Bloem J."/>
            <person name="Labutti K."/>
            <person name="Salamov A."/>
            <person name="Andreopoulos B."/>
            <person name="Baker S."/>
            <person name="Barry K."/>
            <person name="Bills G."/>
            <person name="Bluhm B."/>
            <person name="Cannon C."/>
            <person name="Castanera R."/>
            <person name="Culley D."/>
            <person name="Daum C."/>
            <person name="Ezra D."/>
            <person name="Gonzalez J."/>
            <person name="Henrissat B."/>
            <person name="Kuo A."/>
            <person name="Liang C."/>
            <person name="Lipzen A."/>
            <person name="Lutzoni F."/>
            <person name="Magnuson J."/>
            <person name="Mondo S."/>
            <person name="Nolan M."/>
            <person name="Ohm R."/>
            <person name="Pangilinan J."/>
            <person name="Park H.-J."/>
            <person name="Ramirez L."/>
            <person name="Alfaro M."/>
            <person name="Sun H."/>
            <person name="Tritt A."/>
            <person name="Yoshinaga Y."/>
            <person name="Zwiers L.-H."/>
            <person name="Turgeon B."/>
            <person name="Goodwin S."/>
            <person name="Spatafora J."/>
            <person name="Crous P."/>
            <person name="Grigoriev I."/>
        </authorList>
    </citation>
    <scope>NUCLEOTIDE SEQUENCE</scope>
    <source>
        <strain evidence="10">CBS 116435</strain>
    </source>
</reference>
<accession>A0A9P4Q0W6</accession>
<dbReference type="OrthoDB" id="25675at2759"/>
<protein>
    <recommendedName>
        <fullName evidence="7">U three protein 23</fullName>
    </recommendedName>
</protein>
<dbReference type="CDD" id="cd09865">
    <property type="entry name" value="PIN_ScUtp23p-like"/>
    <property type="match status" value="1"/>
</dbReference>
<dbReference type="PANTHER" id="PTHR12416">
    <property type="entry name" value="RRNA-PROCESSING PROTEIN UTP23 HOMOLOG"/>
    <property type="match status" value="1"/>
</dbReference>
<dbReference type="AlphaFoldDB" id="A0A9P4Q0W6"/>
<feature type="region of interest" description="Disordered" evidence="8">
    <location>
        <begin position="167"/>
        <end position="321"/>
    </location>
</feature>
<evidence type="ECO:0000259" key="9">
    <source>
        <dbReference type="Pfam" id="PF24779"/>
    </source>
</evidence>
<name>A0A9P4Q0W6_9PEZI</name>
<dbReference type="Gene3D" id="3.40.50.1010">
    <property type="entry name" value="5'-nuclease"/>
    <property type="match status" value="1"/>
</dbReference>
<comment type="caution">
    <text evidence="10">The sequence shown here is derived from an EMBL/GenBank/DDBJ whole genome shotgun (WGS) entry which is preliminary data.</text>
</comment>
<evidence type="ECO:0000256" key="2">
    <source>
        <dbReference type="ARBA" id="ARBA00022517"/>
    </source>
</evidence>
<evidence type="ECO:0000256" key="3">
    <source>
        <dbReference type="ARBA" id="ARBA00022552"/>
    </source>
</evidence>
<keyword evidence="11" id="KW-1185">Reference proteome</keyword>
<feature type="compositionally biased region" description="Basic and acidic residues" evidence="8">
    <location>
        <begin position="167"/>
        <end position="178"/>
    </location>
</feature>
<organism evidence="10 11">
    <name type="scientific">Polychaeton citri CBS 116435</name>
    <dbReference type="NCBI Taxonomy" id="1314669"/>
    <lineage>
        <taxon>Eukaryota</taxon>
        <taxon>Fungi</taxon>
        <taxon>Dikarya</taxon>
        <taxon>Ascomycota</taxon>
        <taxon>Pezizomycotina</taxon>
        <taxon>Dothideomycetes</taxon>
        <taxon>Dothideomycetidae</taxon>
        <taxon>Capnodiales</taxon>
        <taxon>Capnodiaceae</taxon>
        <taxon>Polychaeton</taxon>
    </lineage>
</organism>
<dbReference type="EMBL" id="MU003881">
    <property type="protein sequence ID" value="KAF2716321.1"/>
    <property type="molecule type" value="Genomic_DNA"/>
</dbReference>
<evidence type="ECO:0000256" key="1">
    <source>
        <dbReference type="ARBA" id="ARBA00004604"/>
    </source>
</evidence>
<evidence type="ECO:0000313" key="11">
    <source>
        <dbReference type="Proteomes" id="UP000799441"/>
    </source>
</evidence>